<dbReference type="EMBL" id="CAJNOC010002960">
    <property type="protein sequence ID" value="CAF0960078.1"/>
    <property type="molecule type" value="Genomic_DNA"/>
</dbReference>
<evidence type="ECO:0000313" key="4">
    <source>
        <dbReference type="Proteomes" id="UP000663879"/>
    </source>
</evidence>
<dbReference type="SUPFAM" id="SSF52540">
    <property type="entry name" value="P-loop containing nucleoside triphosphate hydrolases"/>
    <property type="match status" value="1"/>
</dbReference>
<dbReference type="OrthoDB" id="2386367at2759"/>
<feature type="signal peptide" evidence="2">
    <location>
        <begin position="1"/>
        <end position="24"/>
    </location>
</feature>
<comment type="caution">
    <text evidence="3">The sequence shown here is derived from an EMBL/GenBank/DDBJ whole genome shotgun (WGS) entry which is preliminary data.</text>
</comment>
<feature type="coiled-coil region" evidence="1">
    <location>
        <begin position="1398"/>
        <end position="1425"/>
    </location>
</feature>
<dbReference type="InterPro" id="IPR027417">
    <property type="entry name" value="P-loop_NTPase"/>
</dbReference>
<name>A0A814DYT6_9BILA</name>
<protein>
    <submittedName>
        <fullName evidence="3">Uncharacterized protein</fullName>
    </submittedName>
</protein>
<keyword evidence="2" id="KW-0732">Signal</keyword>
<organism evidence="3 4">
    <name type="scientific">Brachionus calyciflorus</name>
    <dbReference type="NCBI Taxonomy" id="104777"/>
    <lineage>
        <taxon>Eukaryota</taxon>
        <taxon>Metazoa</taxon>
        <taxon>Spiralia</taxon>
        <taxon>Gnathifera</taxon>
        <taxon>Rotifera</taxon>
        <taxon>Eurotatoria</taxon>
        <taxon>Monogononta</taxon>
        <taxon>Pseudotrocha</taxon>
        <taxon>Ploima</taxon>
        <taxon>Brachionidae</taxon>
        <taxon>Brachionus</taxon>
    </lineage>
</organism>
<keyword evidence="4" id="KW-1185">Reference proteome</keyword>
<sequence length="1887" mass="216346">MRKNSVSLFVVLLMVYESSLRTKADTLTVQIEEPKGSGKFVDKDLLDFIKQAEKNMSLETNQNSIVRKKALMVMGLTGTGKSTLVNYLNDVPLVGKRINRKLVIALKYAGFSLPGGFSIGHKAQSETLYPAVYSRNEDDFTYIDNPGFRDTRGLSIELANGFFRELVTKNVEQLKFLLLLSHEDLNQRGQQFRESMKGFQDFLGIFDNGDPITISKSIGIVVTRVENDGDSDEEMIASFKERLLQIIKNEKRDRNFENEIVEKVFTQIVNNNQIKLFSSPEREVDIGPNQKIEILRLIDDLDYLDKKQARIRVRVEQSYISKLLAYTQRSVKTFETLVQDTIEKSLIKYFTFKKSFLNNCNDASNLYTLIEKVQNMGLKSLDLNEYLASIDNEILSEKEKVDITSKKDVLLFMINFLPEVNRASVSLQRPWLNLELSKKFSLLNDELIEYCTRQFNEFQRDVQQKIKKNLLNYYNVEKFNAHDSSDAANIYLKLNKLYQTGTQINSLDKFLNELDTNLLNGEERESILKRKLLIENFLKLIPDVKRKNFSFDRIWLNNELTTQIVQLFDDLISFVENQFKDFESYLTSILTQNIKNYFRNQVNSSTNIQSIRNLETYLNNLMNSLTTESTFEKFYDQIGSLLLNDTEKVDIRRKKNQLDSFTNLVGNRQQKFAKEKNWISLSLNYEINSLIEEIKQYYTAREPTLTEDGIYTYTCYFGLMSDVLAKIHNSANTKNLKQIQIFATHSFEFDVNFLLNAEKYETNHPDLTVIAPNLVFPKKVTIDLTCKRIPAFPDNKPRANSGKGVGDAGENGKPGLPGFNAGYFKVFADKIVNEENMIFVSTGGQGGTGQQGGDGTEGKTGVDVLASEVDEHCTYNELSCNNILGQEIPIKGHMYRACDVNLLSECFLVRVDVHHDDAGMKKSSRYYQKNGGKGLAGGASGKPGKGGYPGYGGNAFLMTSNSFKTYNGLTGSNGNNGAPGNPGLGGKDGNGMRRAFFIQKMKELAAIFSLGIALAGNQHHMAPETEIIQSNSRGPSGVLTTELNEEGIQKASQSVLEFYERETDYFKFMNEVNLQFKNSKLIERVFCSKLLQSRYFQPTLEAFINRFYVLNQYESRHLVNDLKNELVDYYVKSKLTQRDDQIAFNYTYTAISSALYRLNSIDQTAIVVDLRKFLEMTIEQINNWKSLAKQDAREVYKRNYQNNLKSKINEANSLVTILTNDIEENDKNINRVLRNIIEEIKEMQKSAFRNDTILLEQKRELEKQVLIKKIMGVLKIGCQIMSFMGPEAKLAGSVIEGGLGVANMFLPDKFKLPEIKINSDISGAMSEVLEKISKYKEKKFQNINKELERLEKETEKPAPREKTLSERIDLLPDSVFKFELKKNYANYVKKDTNDPKRLAEADKQLDDAEVKLEREKKKLSNIQAGANGVLKVIDTVKVIMEVKGDFERGDQELEIMAQAIEDNAKNFHNLNKLEENINQFENTIVKNVQNLLADINKNLKGSSITSLEITRWKTKRILEEFRDTVMQSLNSFGNTSEIITTINRIDSSFSTMINIYSKIESYMEQNDFASYIADITKTEIAVGIPVKYQAKINELKKTIHSNIIKDRYQQAIEAFKYWSFPFFCQYTSDLTIYDTAHKEISNTDEMISKYADSLSNLLNKYRNYEAVLRPSIDNYIQSFSFENEYAFFKWSSVKYPIEVKRLLNGMKTTFQASLDGDNRKLFDAVKFCTIYLTIETRNTSKNQMIKELLKNYFVELTHSGISNYLYKNKKYTIESNFNSGEKLRLRYPYGSTDSNNANESFKKLSANNPILSPYTFWDIQLVPINKQNEYQLKNELNSLIGNNDELIVSLNGRGQYLVTGEYDISNNDQCTTFLKGSYMKKVFKKIE</sequence>
<proteinExistence type="predicted"/>
<evidence type="ECO:0000313" key="3">
    <source>
        <dbReference type="EMBL" id="CAF0960078.1"/>
    </source>
</evidence>
<gene>
    <name evidence="3" type="ORF">OXX778_LOCUS14400</name>
</gene>
<feature type="coiled-coil region" evidence="1">
    <location>
        <begin position="1463"/>
        <end position="1490"/>
    </location>
</feature>
<reference evidence="3" key="1">
    <citation type="submission" date="2021-02" db="EMBL/GenBank/DDBJ databases">
        <authorList>
            <person name="Nowell W R."/>
        </authorList>
    </citation>
    <scope>NUCLEOTIDE SEQUENCE</scope>
    <source>
        <strain evidence="3">Ploen Becks lab</strain>
    </source>
</reference>
<evidence type="ECO:0000256" key="1">
    <source>
        <dbReference type="SAM" id="Coils"/>
    </source>
</evidence>
<accession>A0A814DYT6</accession>
<feature type="chain" id="PRO_5032330786" evidence="2">
    <location>
        <begin position="25"/>
        <end position="1887"/>
    </location>
</feature>
<dbReference type="Proteomes" id="UP000663879">
    <property type="component" value="Unassembled WGS sequence"/>
</dbReference>
<evidence type="ECO:0000256" key="2">
    <source>
        <dbReference type="SAM" id="SignalP"/>
    </source>
</evidence>
<dbReference type="Gene3D" id="3.40.50.300">
    <property type="entry name" value="P-loop containing nucleotide triphosphate hydrolases"/>
    <property type="match status" value="1"/>
</dbReference>
<keyword evidence="1" id="KW-0175">Coiled coil</keyword>